<organism evidence="1 2">
    <name type="scientific">Parasutterella excrementihominis</name>
    <dbReference type="NCBI Taxonomy" id="487175"/>
    <lineage>
        <taxon>Bacteria</taxon>
        <taxon>Pseudomonadati</taxon>
        <taxon>Pseudomonadota</taxon>
        <taxon>Betaproteobacteria</taxon>
        <taxon>Burkholderiales</taxon>
        <taxon>Sutterellaceae</taxon>
        <taxon>Parasutterella</taxon>
    </lineage>
</organism>
<comment type="caution">
    <text evidence="1">The sequence shown here is derived from an EMBL/GenBank/DDBJ whole genome shotgun (WGS) entry which is preliminary data.</text>
</comment>
<evidence type="ECO:0000313" key="1">
    <source>
        <dbReference type="EMBL" id="MTU42323.1"/>
    </source>
</evidence>
<proteinExistence type="predicted"/>
<protein>
    <recommendedName>
        <fullName evidence="3">DUF697 domain-containing protein</fullName>
    </recommendedName>
</protein>
<evidence type="ECO:0008006" key="3">
    <source>
        <dbReference type="Google" id="ProtNLM"/>
    </source>
</evidence>
<dbReference type="Proteomes" id="UP000462362">
    <property type="component" value="Unassembled WGS sequence"/>
</dbReference>
<dbReference type="EMBL" id="WNCL01000003">
    <property type="protein sequence ID" value="MTU42323.1"/>
    <property type="molecule type" value="Genomic_DNA"/>
</dbReference>
<sequence length="183" mass="19951">MRALTIFKQKDLPAETKLKEIPPDEQAILDCIARTKKFVTQRALVTAGASAIPIPGINVTVDVTMLISILNFINQEFGLTPQQIQHLSTDKQVQLFQLITVTGSAWAGKLITKSLVLAVLKKLSIQLTAAQAAKWLPIAGQAAAAGLSFAALKWIGNQHIQDCARIARLFNEEGRPRSRQTAD</sequence>
<gene>
    <name evidence="1" type="ORF">GMD42_01545</name>
</gene>
<dbReference type="RefSeq" id="WP_008810133.1">
    <property type="nucleotide sequence ID" value="NZ_CAMSPD010000002.1"/>
</dbReference>
<dbReference type="AlphaFoldDB" id="A0A6I3S491"/>
<name>A0A6I3S491_9BURK</name>
<reference evidence="1 2" key="1">
    <citation type="journal article" date="2019" name="Nat. Med.">
        <title>A library of human gut bacterial isolates paired with longitudinal multiomics data enables mechanistic microbiome research.</title>
        <authorList>
            <person name="Poyet M."/>
            <person name="Groussin M."/>
            <person name="Gibbons S.M."/>
            <person name="Avila-Pacheco J."/>
            <person name="Jiang X."/>
            <person name="Kearney S.M."/>
            <person name="Perrotta A.R."/>
            <person name="Berdy B."/>
            <person name="Zhao S."/>
            <person name="Lieberman T.D."/>
            <person name="Swanson P.K."/>
            <person name="Smith M."/>
            <person name="Roesemann S."/>
            <person name="Alexander J.E."/>
            <person name="Rich S.A."/>
            <person name="Livny J."/>
            <person name="Vlamakis H."/>
            <person name="Clish C."/>
            <person name="Bullock K."/>
            <person name="Deik A."/>
            <person name="Scott J."/>
            <person name="Pierce K.A."/>
            <person name="Xavier R.J."/>
            <person name="Alm E.J."/>
        </authorList>
    </citation>
    <scope>NUCLEOTIDE SEQUENCE [LARGE SCALE GENOMIC DNA]</scope>
    <source>
        <strain evidence="1 2">BIOML-A2</strain>
    </source>
</reference>
<accession>A0A6I3S491</accession>
<evidence type="ECO:0000313" key="2">
    <source>
        <dbReference type="Proteomes" id="UP000462362"/>
    </source>
</evidence>